<organism evidence="2 3">
    <name type="scientific">Rubrimonas cliftonensis</name>
    <dbReference type="NCBI Taxonomy" id="89524"/>
    <lineage>
        <taxon>Bacteria</taxon>
        <taxon>Pseudomonadati</taxon>
        <taxon>Pseudomonadota</taxon>
        <taxon>Alphaproteobacteria</taxon>
        <taxon>Rhodobacterales</taxon>
        <taxon>Paracoccaceae</taxon>
        <taxon>Rubrimonas</taxon>
    </lineage>
</organism>
<sequence>MAEDGKGDGNEFQDKVDRYGVGYAAFSDALRGSGVDRVVTGVKIVIAVIALYAIGSAVLAAIAG</sequence>
<dbReference type="AlphaFoldDB" id="A0A1H3Z4H5"/>
<dbReference type="EMBL" id="FNQM01000003">
    <property type="protein sequence ID" value="SEA18699.1"/>
    <property type="molecule type" value="Genomic_DNA"/>
</dbReference>
<feature type="transmembrane region" description="Helical" evidence="1">
    <location>
        <begin position="44"/>
        <end position="63"/>
    </location>
</feature>
<evidence type="ECO:0000313" key="2">
    <source>
        <dbReference type="EMBL" id="SEA18699.1"/>
    </source>
</evidence>
<dbReference type="RefSeq" id="WP_093251074.1">
    <property type="nucleotide sequence ID" value="NZ_FNQM01000003.1"/>
</dbReference>
<protein>
    <submittedName>
        <fullName evidence="2">Uncharacterized protein</fullName>
    </submittedName>
</protein>
<gene>
    <name evidence="2" type="ORF">SAMN05444370_103391</name>
</gene>
<keyword evidence="3" id="KW-1185">Reference proteome</keyword>
<keyword evidence="1" id="KW-0472">Membrane</keyword>
<dbReference type="STRING" id="89524.SAMN05444370_103391"/>
<evidence type="ECO:0000256" key="1">
    <source>
        <dbReference type="SAM" id="Phobius"/>
    </source>
</evidence>
<name>A0A1H3Z4H5_9RHOB</name>
<reference evidence="2 3" key="1">
    <citation type="submission" date="2016-10" db="EMBL/GenBank/DDBJ databases">
        <authorList>
            <person name="de Groot N.N."/>
        </authorList>
    </citation>
    <scope>NUCLEOTIDE SEQUENCE [LARGE SCALE GENOMIC DNA]</scope>
    <source>
        <strain evidence="2 3">DSM 15345</strain>
    </source>
</reference>
<evidence type="ECO:0000313" key="3">
    <source>
        <dbReference type="Proteomes" id="UP000198703"/>
    </source>
</evidence>
<keyword evidence="1" id="KW-0812">Transmembrane</keyword>
<proteinExistence type="predicted"/>
<accession>A0A1H3Z4H5</accession>
<keyword evidence="1" id="KW-1133">Transmembrane helix</keyword>
<dbReference type="Proteomes" id="UP000198703">
    <property type="component" value="Unassembled WGS sequence"/>
</dbReference>